<sequence length="982" mass="108644">MDFFKKAKTQVKGAVQDAQGMYGQYKQQQQQQSQQQQPGSHQQTPQASYQPTQVYQQPHQGSQGYQQPQQGYQQPQQNQHQQQHGYFPSQQGHQQSQQSYAPQVPAQGYQLAQQAPQPPHGFQHTNNSPGQPAYSPGGYQNAQYGTHPQQQSLGHQQTPTPLASAPPTSSPLQHTQQQSYHQPTSPALTQPPQQSYQQSHQPPSQPPTQSNAPPAPPPPPPNQPYNMNSLSQALPDATHHLYAQTPADQHQASPPPPPPVNQASRPNVPSAVSSPPLQPPASANPPVNVANIREVSQAPTPSAVSPSHAQPPVSLLAAIQSCPRHEIAPVDLVQFHVFQPYVLAQIQPALDKDSFTVCTACFSAYVVHYSNIASLFEPRKRTESHPDAPQAGFEKMYCDFALPTVRQIFYRQCVPSDTVIPLLQFANFASTLPACEGAVQEEPIEYYESKRGDGFGCCKTCYEWFIRSTLFERDMVLKSPQTDWYCDIGARGYSFRVLIADLETQQPDFSRFSSKVKQRNALPFCPGKGNMIAQEGSSGPFFSFEPPNGKSGVICQACYWDKILGTSMEPFFNVHTKLEEQYYDTASCDIAGVPETFAMKAAIRAGDDEVWRRCLVGRETLPKCQGLEGVEEETLEGQDDTTRWYCFTEFPSIEVCPFCYCSTAELLGAGHLFSPITRPLRPGVVRMCYLAQAQDLNADMSDAANFENTLVWRGAMLRNWLHQGYDCHGNFYGLKHVAKAIASWPPPCNSGLRALKPINKRKWYGNKFYAVGDEGGTGIRICQECFEHYVKDTPLESFVGEDLTENVWESLPDGCRCNTQTRRARDELSAACQKGDFLQFSRYWAARTDCMKRMQAMEVRCQQQADKQQQALNVLNQQNQMAAINLMQQLNANTNAIIMGIGGSVAEAASPDYGQRYGNSAVGHGYLTASGANAAQARIDAAAKASEGISVADFHSTGDTWQDTQQLLALSKALDAEWAAIK</sequence>
<keyword evidence="1" id="KW-0945">Host-virus interaction</keyword>
<feature type="compositionally biased region" description="Low complexity" evidence="2">
    <location>
        <begin position="55"/>
        <end position="107"/>
    </location>
</feature>
<dbReference type="Proteomes" id="UP000717696">
    <property type="component" value="Unassembled WGS sequence"/>
</dbReference>
<evidence type="ECO:0000313" key="3">
    <source>
        <dbReference type="EMBL" id="KAH7162022.1"/>
    </source>
</evidence>
<feature type="compositionally biased region" description="Low complexity" evidence="2">
    <location>
        <begin position="21"/>
        <end position="46"/>
    </location>
</feature>
<feature type="compositionally biased region" description="Polar residues" evidence="2">
    <location>
        <begin position="138"/>
        <end position="155"/>
    </location>
</feature>
<dbReference type="PANTHER" id="PTHR13037:SF24">
    <property type="entry name" value="POLYCOMB PROTEIN PCL-RELATED"/>
    <property type="match status" value="1"/>
</dbReference>
<evidence type="ECO:0000256" key="1">
    <source>
        <dbReference type="ARBA" id="ARBA00022581"/>
    </source>
</evidence>
<evidence type="ECO:0000313" key="4">
    <source>
        <dbReference type="Proteomes" id="UP000717696"/>
    </source>
</evidence>
<proteinExistence type="predicted"/>
<name>A0A9P9JHT3_9HYPO</name>
<organism evidence="3 4">
    <name type="scientific">Dactylonectria estremocensis</name>
    <dbReference type="NCBI Taxonomy" id="1079267"/>
    <lineage>
        <taxon>Eukaryota</taxon>
        <taxon>Fungi</taxon>
        <taxon>Dikarya</taxon>
        <taxon>Ascomycota</taxon>
        <taxon>Pezizomycotina</taxon>
        <taxon>Sordariomycetes</taxon>
        <taxon>Hypocreomycetidae</taxon>
        <taxon>Hypocreales</taxon>
        <taxon>Nectriaceae</taxon>
        <taxon>Dactylonectria</taxon>
    </lineage>
</organism>
<dbReference type="AlphaFoldDB" id="A0A9P9JHT3"/>
<dbReference type="OrthoDB" id="5324692at2759"/>
<feature type="compositionally biased region" description="Low complexity" evidence="2">
    <location>
        <begin position="190"/>
        <end position="212"/>
    </location>
</feature>
<evidence type="ECO:0008006" key="5">
    <source>
        <dbReference type="Google" id="ProtNLM"/>
    </source>
</evidence>
<feature type="region of interest" description="Disordered" evidence="2">
    <location>
        <begin position="21"/>
        <end position="230"/>
    </location>
</feature>
<reference evidence="3" key="1">
    <citation type="journal article" date="2021" name="Nat. Commun.">
        <title>Genetic determinants of endophytism in the Arabidopsis root mycobiome.</title>
        <authorList>
            <person name="Mesny F."/>
            <person name="Miyauchi S."/>
            <person name="Thiergart T."/>
            <person name="Pickel B."/>
            <person name="Atanasova L."/>
            <person name="Karlsson M."/>
            <person name="Huettel B."/>
            <person name="Barry K.W."/>
            <person name="Haridas S."/>
            <person name="Chen C."/>
            <person name="Bauer D."/>
            <person name="Andreopoulos W."/>
            <person name="Pangilinan J."/>
            <person name="LaButti K."/>
            <person name="Riley R."/>
            <person name="Lipzen A."/>
            <person name="Clum A."/>
            <person name="Drula E."/>
            <person name="Henrissat B."/>
            <person name="Kohler A."/>
            <person name="Grigoriev I.V."/>
            <person name="Martin F.M."/>
            <person name="Hacquard S."/>
        </authorList>
    </citation>
    <scope>NUCLEOTIDE SEQUENCE</scope>
    <source>
        <strain evidence="3">MPI-CAGE-AT-0021</strain>
    </source>
</reference>
<feature type="compositionally biased region" description="Pro residues" evidence="2">
    <location>
        <begin position="213"/>
        <end position="223"/>
    </location>
</feature>
<dbReference type="PANTHER" id="PTHR13037">
    <property type="entry name" value="FORMIN"/>
    <property type="match status" value="1"/>
</dbReference>
<feature type="compositionally biased region" description="Low complexity" evidence="2">
    <location>
        <begin position="156"/>
        <end position="173"/>
    </location>
</feature>
<keyword evidence="4" id="KW-1185">Reference proteome</keyword>
<gene>
    <name evidence="3" type="ORF">B0J13DRAFT_583</name>
</gene>
<accession>A0A9P9JHT3</accession>
<protein>
    <recommendedName>
        <fullName evidence="5">Integral membrane protein</fullName>
    </recommendedName>
</protein>
<feature type="region of interest" description="Disordered" evidence="2">
    <location>
        <begin position="246"/>
        <end position="287"/>
    </location>
</feature>
<evidence type="ECO:0000256" key="2">
    <source>
        <dbReference type="SAM" id="MobiDB-lite"/>
    </source>
</evidence>
<dbReference type="EMBL" id="JAGMUU010000001">
    <property type="protein sequence ID" value="KAH7162022.1"/>
    <property type="molecule type" value="Genomic_DNA"/>
</dbReference>
<feature type="compositionally biased region" description="Polar residues" evidence="2">
    <location>
        <begin position="174"/>
        <end position="188"/>
    </location>
</feature>
<comment type="caution">
    <text evidence="3">The sequence shown here is derived from an EMBL/GenBank/DDBJ whole genome shotgun (WGS) entry which is preliminary data.</text>
</comment>